<reference evidence="1" key="1">
    <citation type="journal article" date="2023" name="Science">
        <title>Genome structures resolve the early diversification of teleost fishes.</title>
        <authorList>
            <person name="Parey E."/>
            <person name="Louis A."/>
            <person name="Montfort J."/>
            <person name="Bouchez O."/>
            <person name="Roques C."/>
            <person name="Iampietro C."/>
            <person name="Lluch J."/>
            <person name="Castinel A."/>
            <person name="Donnadieu C."/>
            <person name="Desvignes T."/>
            <person name="Floi Bucao C."/>
            <person name="Jouanno E."/>
            <person name="Wen M."/>
            <person name="Mejri S."/>
            <person name="Dirks R."/>
            <person name="Jansen H."/>
            <person name="Henkel C."/>
            <person name="Chen W.J."/>
            <person name="Zahm M."/>
            <person name="Cabau C."/>
            <person name="Klopp C."/>
            <person name="Thompson A.W."/>
            <person name="Robinson-Rechavi M."/>
            <person name="Braasch I."/>
            <person name="Lecointre G."/>
            <person name="Bobe J."/>
            <person name="Postlethwait J.H."/>
            <person name="Berthelot C."/>
            <person name="Roest Crollius H."/>
            <person name="Guiguen Y."/>
        </authorList>
    </citation>
    <scope>NUCLEOTIDE SEQUENCE</scope>
    <source>
        <strain evidence="1">NC1722</strain>
    </source>
</reference>
<gene>
    <name evidence="1" type="ORF">AAFF_G00228460</name>
</gene>
<dbReference type="AlphaFoldDB" id="A0AAD7SVH7"/>
<organism evidence="1 2">
    <name type="scientific">Aldrovandia affinis</name>
    <dbReference type="NCBI Taxonomy" id="143900"/>
    <lineage>
        <taxon>Eukaryota</taxon>
        <taxon>Metazoa</taxon>
        <taxon>Chordata</taxon>
        <taxon>Craniata</taxon>
        <taxon>Vertebrata</taxon>
        <taxon>Euteleostomi</taxon>
        <taxon>Actinopterygii</taxon>
        <taxon>Neopterygii</taxon>
        <taxon>Teleostei</taxon>
        <taxon>Notacanthiformes</taxon>
        <taxon>Halosauridae</taxon>
        <taxon>Aldrovandia</taxon>
    </lineage>
</organism>
<dbReference type="Proteomes" id="UP001221898">
    <property type="component" value="Unassembled WGS sequence"/>
</dbReference>
<proteinExistence type="predicted"/>
<evidence type="ECO:0000313" key="1">
    <source>
        <dbReference type="EMBL" id="KAJ8409445.1"/>
    </source>
</evidence>
<comment type="caution">
    <text evidence="1">The sequence shown here is derived from an EMBL/GenBank/DDBJ whole genome shotgun (WGS) entry which is preliminary data.</text>
</comment>
<protein>
    <submittedName>
        <fullName evidence="1">Uncharacterized protein</fullName>
    </submittedName>
</protein>
<keyword evidence="2" id="KW-1185">Reference proteome</keyword>
<sequence>MGCGHGCSRALTSPERRSAWVTAAVARAPPHQLCLRATAPLHFSSLAPRLSPRPLPGTAYMRPLRLALCTDPEPTPCHDTNCGAVINL</sequence>
<evidence type="ECO:0000313" key="2">
    <source>
        <dbReference type="Proteomes" id="UP001221898"/>
    </source>
</evidence>
<accession>A0AAD7SVH7</accession>
<name>A0AAD7SVH7_9TELE</name>
<dbReference type="EMBL" id="JAINUG010000030">
    <property type="protein sequence ID" value="KAJ8409445.1"/>
    <property type="molecule type" value="Genomic_DNA"/>
</dbReference>